<protein>
    <recommendedName>
        <fullName evidence="3">Aldehyde oxidase/xanthine dehydrogenase a/b hammerhead domain-containing protein</fullName>
    </recommendedName>
</protein>
<dbReference type="STRING" id="44251.PDUR_08090"/>
<dbReference type="InterPro" id="IPR046867">
    <property type="entry name" value="AldOxase/xan_DH_MoCoBD2"/>
</dbReference>
<dbReference type="PANTHER" id="PTHR11908:SF132">
    <property type="entry name" value="ALDEHYDE OXIDASE 1-RELATED"/>
    <property type="match status" value="1"/>
</dbReference>
<dbReference type="InterPro" id="IPR000674">
    <property type="entry name" value="Ald_Oxase/Xan_DH_a/b"/>
</dbReference>
<dbReference type="RefSeq" id="WP_042205774.1">
    <property type="nucleotide sequence ID" value="NZ_CP009288.1"/>
</dbReference>
<dbReference type="GO" id="GO:0005506">
    <property type="term" value="F:iron ion binding"/>
    <property type="evidence" value="ECO:0007669"/>
    <property type="project" value="InterPro"/>
</dbReference>
<evidence type="ECO:0000256" key="2">
    <source>
        <dbReference type="ARBA" id="ARBA00023002"/>
    </source>
</evidence>
<accession>A0A089HLG1</accession>
<dbReference type="eggNOG" id="COG1529">
    <property type="taxonomic scope" value="Bacteria"/>
</dbReference>
<dbReference type="InterPro" id="IPR037165">
    <property type="entry name" value="AldOxase/xan_DH_Mopterin-bd_sf"/>
</dbReference>
<name>A0A089HLG1_PAEDU</name>
<sequence length="780" mass="85183">MKYIGQPMKRKIDPRLIRGQGRYIADIQLDGALSAAFLRSTHAHAHITEIDLEQARKLPGVVAVFGPDEAAELPCLPVVFPNPNLISVTQRPLDRTVHHVGEPVAMVIATSRYIAEDAVDLIKIKYEKLPAVSFLEDAARPGAPLAHRHMESNVAMKISQSIGNAHEKMKEADVVVSHRFEIGRVSCLPIETRGLMAKWSYHQPEPMLEVYAATQSQHEMRKILSETFRISEHQVRVIAPDVGGAFGAKAPFYVEDMLVPWASLQVGAPVSWIEDRMEHMMSCIHEREQIHEATLGVTREGKIVAVIDKGLASTGAYVPWGVIVPIITSSLIPGPYRVTNYACDIDVFYTNTVPLAPYRGAGRPQAAMILNRLLDEAAHVLNMDPLEIKRRNLIQADEFPYRTGLLSRDGKPQIYDSGNFPKLVETVQSEGAYAHWRMLQEEYRKQGRNVGIGTVVCIENTGFGNYEGATVRVEDTGEVTVFTGAATQGQGHETSLAQVAAEVLDVPLEKVIVREGDTSLFPYGTGTFASRIATIAGNAVYKAAQMVKQHALRLAAHELNVPESELELAGGHVRHKDEPSIHISLGALSHAAKGGAPGKTYDLPTDPMLEATDYFAPEGAAITSMSDMAVVEVEPETLQIKVLHYLSVHDSGKLLNPLIVTGQYQGGISNGIGNALYEEIVYDREGQLLTSSLMDYLVPSSTEIPEMTIHHIETPSPLNPLGVKGAGESGSIPVLAVIQSAVQDALRHTGVKIHKIPVKPLYLKEQLSKAALEQGEVAIQ</sequence>
<dbReference type="Gene3D" id="3.30.365.10">
    <property type="entry name" value="Aldehyde oxidase/xanthine dehydrogenase, molybdopterin binding domain"/>
    <property type="match status" value="4"/>
</dbReference>
<evidence type="ECO:0000256" key="1">
    <source>
        <dbReference type="ARBA" id="ARBA00022505"/>
    </source>
</evidence>
<reference evidence="4 5" key="1">
    <citation type="submission" date="2014-08" db="EMBL/GenBank/DDBJ databases">
        <title>Comparative genomics of the Paenibacillus odorifer group.</title>
        <authorList>
            <person name="den Bakker H.C."/>
            <person name="Tsai Y.-C."/>
            <person name="Martin N."/>
            <person name="Korlach J."/>
            <person name="Wiedmann M."/>
        </authorList>
    </citation>
    <scope>NUCLEOTIDE SEQUENCE [LARGE SCALE GENOMIC DNA]</scope>
    <source>
        <strain evidence="4 5">DSM 1735</strain>
    </source>
</reference>
<evidence type="ECO:0000313" key="4">
    <source>
        <dbReference type="EMBL" id="AIQ11897.1"/>
    </source>
</evidence>
<dbReference type="InterPro" id="IPR036856">
    <property type="entry name" value="Ald_Oxase/Xan_DH_a/b_sf"/>
</dbReference>
<dbReference type="Gene3D" id="3.90.1170.50">
    <property type="entry name" value="Aldehyde oxidase/xanthine dehydrogenase, a/b hammerhead"/>
    <property type="match status" value="1"/>
</dbReference>
<dbReference type="InterPro" id="IPR008274">
    <property type="entry name" value="AldOxase/xan_DH_MoCoBD1"/>
</dbReference>
<feature type="domain" description="Aldehyde oxidase/xanthine dehydrogenase a/b hammerhead" evidence="3">
    <location>
        <begin position="18"/>
        <end position="130"/>
    </location>
</feature>
<dbReference type="SMART" id="SM01008">
    <property type="entry name" value="Ald_Xan_dh_C"/>
    <property type="match status" value="1"/>
</dbReference>
<dbReference type="GO" id="GO:0016491">
    <property type="term" value="F:oxidoreductase activity"/>
    <property type="evidence" value="ECO:0007669"/>
    <property type="project" value="UniProtKB-KW"/>
</dbReference>
<evidence type="ECO:0000259" key="3">
    <source>
        <dbReference type="SMART" id="SM01008"/>
    </source>
</evidence>
<dbReference type="SUPFAM" id="SSF54665">
    <property type="entry name" value="CO dehydrogenase molybdoprotein N-domain-like"/>
    <property type="match status" value="1"/>
</dbReference>
<dbReference type="AlphaFoldDB" id="A0A089HLG1"/>
<dbReference type="Pfam" id="PF01315">
    <property type="entry name" value="Ald_Xan_dh_C"/>
    <property type="match status" value="1"/>
</dbReference>
<dbReference type="KEGG" id="pdu:PDUR_08090"/>
<dbReference type="EMBL" id="CP009288">
    <property type="protein sequence ID" value="AIQ11897.1"/>
    <property type="molecule type" value="Genomic_DNA"/>
</dbReference>
<dbReference type="Proteomes" id="UP000029409">
    <property type="component" value="Chromosome"/>
</dbReference>
<dbReference type="Pfam" id="PF02738">
    <property type="entry name" value="MoCoBD_1"/>
    <property type="match status" value="1"/>
</dbReference>
<keyword evidence="1" id="KW-0500">Molybdenum</keyword>
<evidence type="ECO:0000313" key="5">
    <source>
        <dbReference type="Proteomes" id="UP000029409"/>
    </source>
</evidence>
<gene>
    <name evidence="4" type="ORF">PDUR_08090</name>
</gene>
<dbReference type="InterPro" id="IPR016208">
    <property type="entry name" value="Ald_Oxase/xanthine_DH-like"/>
</dbReference>
<keyword evidence="5" id="KW-1185">Reference proteome</keyword>
<organism evidence="4 5">
    <name type="scientific">Paenibacillus durus</name>
    <name type="common">Paenibacillus azotofixans</name>
    <dbReference type="NCBI Taxonomy" id="44251"/>
    <lineage>
        <taxon>Bacteria</taxon>
        <taxon>Bacillati</taxon>
        <taxon>Bacillota</taxon>
        <taxon>Bacilli</taxon>
        <taxon>Bacillales</taxon>
        <taxon>Paenibacillaceae</taxon>
        <taxon>Paenibacillus</taxon>
    </lineage>
</organism>
<dbReference type="PANTHER" id="PTHR11908">
    <property type="entry name" value="XANTHINE DEHYDROGENASE"/>
    <property type="match status" value="1"/>
</dbReference>
<dbReference type="Pfam" id="PF20256">
    <property type="entry name" value="MoCoBD_2"/>
    <property type="match status" value="1"/>
</dbReference>
<dbReference type="OrthoDB" id="9759099at2"/>
<proteinExistence type="predicted"/>
<keyword evidence="2" id="KW-0560">Oxidoreductase</keyword>
<dbReference type="SUPFAM" id="SSF56003">
    <property type="entry name" value="Molybdenum cofactor-binding domain"/>
    <property type="match status" value="1"/>
</dbReference>